<keyword evidence="3" id="KW-1185">Reference proteome</keyword>
<organism evidence="2 3">
    <name type="scientific">Stackebrandtia albiflava</name>
    <dbReference type="NCBI Taxonomy" id="406432"/>
    <lineage>
        <taxon>Bacteria</taxon>
        <taxon>Bacillati</taxon>
        <taxon>Actinomycetota</taxon>
        <taxon>Actinomycetes</taxon>
        <taxon>Glycomycetales</taxon>
        <taxon>Glycomycetaceae</taxon>
        <taxon>Stackebrandtia</taxon>
    </lineage>
</organism>
<sequence length="110" mass="11791">MTGEPSFFEIGVPDAERAERFYSALFGWRTHRTGGGARLETAGIRGGVHPGDSSATIGLYFRVDDIEAAAERVRELGGTAGDPGEPSPGFGRFTACRDDQGVYFGLHQPE</sequence>
<protein>
    <recommendedName>
        <fullName evidence="1">VOC domain-containing protein</fullName>
    </recommendedName>
</protein>
<dbReference type="InterPro" id="IPR029068">
    <property type="entry name" value="Glyas_Bleomycin-R_OHBP_Dase"/>
</dbReference>
<dbReference type="CDD" id="cd07247">
    <property type="entry name" value="SgaA_N_like"/>
    <property type="match status" value="1"/>
</dbReference>
<dbReference type="EMBL" id="VLLL01000008">
    <property type="protein sequence ID" value="TWJ08274.1"/>
    <property type="molecule type" value="Genomic_DNA"/>
</dbReference>
<dbReference type="Pfam" id="PF18029">
    <property type="entry name" value="Glyoxalase_6"/>
    <property type="match status" value="1"/>
</dbReference>
<dbReference type="InterPro" id="IPR037523">
    <property type="entry name" value="VOC_core"/>
</dbReference>
<evidence type="ECO:0000259" key="1">
    <source>
        <dbReference type="PROSITE" id="PS51819"/>
    </source>
</evidence>
<dbReference type="SUPFAM" id="SSF54593">
    <property type="entry name" value="Glyoxalase/Bleomycin resistance protein/Dihydroxybiphenyl dioxygenase"/>
    <property type="match status" value="1"/>
</dbReference>
<gene>
    <name evidence="2" type="ORF">LX16_4499</name>
</gene>
<dbReference type="InterPro" id="IPR041581">
    <property type="entry name" value="Glyoxalase_6"/>
</dbReference>
<reference evidence="2 3" key="1">
    <citation type="journal article" date="2013" name="Stand. Genomic Sci.">
        <title>Genomic Encyclopedia of Type Strains, Phase I: The one thousand microbial genomes (KMG-I) project.</title>
        <authorList>
            <person name="Kyrpides N.C."/>
            <person name="Woyke T."/>
            <person name="Eisen J.A."/>
            <person name="Garrity G."/>
            <person name="Lilburn T.G."/>
            <person name="Beck B.J."/>
            <person name="Whitman W.B."/>
            <person name="Hugenholtz P."/>
            <person name="Klenk H.P."/>
        </authorList>
    </citation>
    <scope>NUCLEOTIDE SEQUENCE [LARGE SCALE GENOMIC DNA]</scope>
    <source>
        <strain evidence="2 3">DSM 45044</strain>
    </source>
</reference>
<evidence type="ECO:0000313" key="3">
    <source>
        <dbReference type="Proteomes" id="UP000321617"/>
    </source>
</evidence>
<dbReference type="Proteomes" id="UP000321617">
    <property type="component" value="Unassembled WGS sequence"/>
</dbReference>
<dbReference type="Gene3D" id="3.10.180.10">
    <property type="entry name" value="2,3-Dihydroxybiphenyl 1,2-Dioxygenase, domain 1"/>
    <property type="match status" value="1"/>
</dbReference>
<dbReference type="InterPro" id="IPR052164">
    <property type="entry name" value="Anthracycline_SecMetBiosynth"/>
</dbReference>
<accession>A0A562URN5</accession>
<dbReference type="PANTHER" id="PTHR33993">
    <property type="entry name" value="GLYOXALASE-RELATED"/>
    <property type="match status" value="1"/>
</dbReference>
<comment type="caution">
    <text evidence="2">The sequence shown here is derived from an EMBL/GenBank/DDBJ whole genome shotgun (WGS) entry which is preliminary data.</text>
</comment>
<feature type="domain" description="VOC" evidence="1">
    <location>
        <begin position="4"/>
        <end position="109"/>
    </location>
</feature>
<dbReference type="AlphaFoldDB" id="A0A562URN5"/>
<evidence type="ECO:0000313" key="2">
    <source>
        <dbReference type="EMBL" id="TWJ08274.1"/>
    </source>
</evidence>
<dbReference type="PROSITE" id="PS51819">
    <property type="entry name" value="VOC"/>
    <property type="match status" value="1"/>
</dbReference>
<dbReference type="PANTHER" id="PTHR33993:SF14">
    <property type="entry name" value="GB|AAF24581.1"/>
    <property type="match status" value="1"/>
</dbReference>
<name>A0A562URN5_9ACTN</name>
<proteinExistence type="predicted"/>
<dbReference type="OrthoDB" id="9793039at2"/>
<dbReference type="RefSeq" id="WP_147142700.1">
    <property type="nucleotide sequence ID" value="NZ_BAABIJ010000004.1"/>
</dbReference>